<evidence type="ECO:0000256" key="1">
    <source>
        <dbReference type="ARBA" id="ARBA00004429"/>
    </source>
</evidence>
<dbReference type="AlphaFoldDB" id="A0A759YKX3"/>
<feature type="transmembrane region" description="Helical" evidence="7">
    <location>
        <begin position="103"/>
        <end position="125"/>
    </location>
</feature>
<dbReference type="PANTHER" id="PTHR43124">
    <property type="entry name" value="PURINE EFFLUX PUMP PBUE"/>
    <property type="match status" value="1"/>
</dbReference>
<dbReference type="PROSITE" id="PS50850">
    <property type="entry name" value="MFS"/>
    <property type="match status" value="1"/>
</dbReference>
<feature type="domain" description="Major facilitator superfamily (MFS) profile" evidence="8">
    <location>
        <begin position="10"/>
        <end position="388"/>
    </location>
</feature>
<evidence type="ECO:0000256" key="2">
    <source>
        <dbReference type="ARBA" id="ARBA00022475"/>
    </source>
</evidence>
<feature type="transmembrane region" description="Helical" evidence="7">
    <location>
        <begin position="333"/>
        <end position="351"/>
    </location>
</feature>
<dbReference type="SUPFAM" id="SSF103473">
    <property type="entry name" value="MFS general substrate transporter"/>
    <property type="match status" value="1"/>
</dbReference>
<feature type="transmembrane region" description="Helical" evidence="7">
    <location>
        <begin position="208"/>
        <end position="233"/>
    </location>
</feature>
<evidence type="ECO:0000256" key="7">
    <source>
        <dbReference type="SAM" id="Phobius"/>
    </source>
</evidence>
<evidence type="ECO:0000259" key="8">
    <source>
        <dbReference type="PROSITE" id="PS50850"/>
    </source>
</evidence>
<comment type="subcellular location">
    <subcellularLocation>
        <location evidence="1">Cell inner membrane</location>
        <topology evidence="1">Multi-pass membrane protein</topology>
    </subcellularLocation>
</comment>
<name>A0A759YKX3_SALER</name>
<keyword evidence="4 7" id="KW-0812">Transmembrane</keyword>
<accession>A0A759YKX3</accession>
<reference evidence="9" key="1">
    <citation type="journal article" date="2018" name="Genome Biol.">
        <title>SKESA: strategic k-mer extension for scrupulous assemblies.</title>
        <authorList>
            <person name="Souvorov A."/>
            <person name="Agarwala R."/>
            <person name="Lipman D.J."/>
        </authorList>
    </citation>
    <scope>NUCLEOTIDE SEQUENCE</scope>
    <source>
        <strain evidence="9">MA.CK_94/00001630</strain>
    </source>
</reference>
<feature type="transmembrane region" description="Helical" evidence="7">
    <location>
        <begin position="363"/>
        <end position="383"/>
    </location>
</feature>
<comment type="caution">
    <text evidence="9">The sequence shown here is derived from an EMBL/GenBank/DDBJ whole genome shotgun (WGS) entry which is preliminary data.</text>
</comment>
<keyword evidence="5 7" id="KW-1133">Transmembrane helix</keyword>
<dbReference type="InterPro" id="IPR036259">
    <property type="entry name" value="MFS_trans_sf"/>
</dbReference>
<feature type="transmembrane region" description="Helical" evidence="7">
    <location>
        <begin position="12"/>
        <end position="35"/>
    </location>
</feature>
<gene>
    <name evidence="9" type="ORF">G8W61_004114</name>
</gene>
<sequence length="388" mass="41586">MMLDLNSFTRFILTAILTFAMTLPMLIFYAIGVLGPTLVTDLKIDTGWLGILTMSTFGLASLLSLWAGTFVNNLGSRYSLAFLFWSTLLAYALMALLPGFVGLVVALLFCGFAQALANPVTNLIIAEAVEPRYKAGMVGIKQSGVQVSALFAGLCLPSLSLHFGWRGALFTIVPVALVLALLAPRLIVKQPAKNNRFSVMKPGKKLSLLMAIQLCVGMVLSSFITFLGVFASAQGASPVMIGYLIGLFGFMGIFSRVFLTPLGGKMRDESLLLLSLIGLSILVLLIVPLASPNRYWPLWLCAVGMGATVVATNAIAMSMLLRDKQFGAPAPSAGLLSCGFFAGFTVGPPLFGWLQSTQYHFSAGWIMLLSVLTLAGGLCLKLYTERKK</sequence>
<evidence type="ECO:0000256" key="4">
    <source>
        <dbReference type="ARBA" id="ARBA00022692"/>
    </source>
</evidence>
<evidence type="ECO:0000256" key="3">
    <source>
        <dbReference type="ARBA" id="ARBA00022519"/>
    </source>
</evidence>
<proteinExistence type="predicted"/>
<dbReference type="PANTHER" id="PTHR43124:SF3">
    <property type="entry name" value="CHLORAMPHENICOL EFFLUX PUMP RV0191"/>
    <property type="match status" value="1"/>
</dbReference>
<feature type="transmembrane region" description="Helical" evidence="7">
    <location>
        <begin position="145"/>
        <end position="163"/>
    </location>
</feature>
<dbReference type="Pfam" id="PF07690">
    <property type="entry name" value="MFS_1"/>
    <property type="match status" value="1"/>
</dbReference>
<dbReference type="Gene3D" id="1.20.1250.20">
    <property type="entry name" value="MFS general substrate transporter like domains"/>
    <property type="match status" value="2"/>
</dbReference>
<keyword evidence="3" id="KW-0997">Cell inner membrane</keyword>
<feature type="transmembrane region" description="Helical" evidence="7">
    <location>
        <begin position="47"/>
        <end position="66"/>
    </location>
</feature>
<evidence type="ECO:0000256" key="6">
    <source>
        <dbReference type="ARBA" id="ARBA00023136"/>
    </source>
</evidence>
<organism evidence="9">
    <name type="scientific">Salmonella enterica</name>
    <name type="common">Salmonella choleraesuis</name>
    <dbReference type="NCBI Taxonomy" id="28901"/>
    <lineage>
        <taxon>Bacteria</taxon>
        <taxon>Pseudomonadati</taxon>
        <taxon>Pseudomonadota</taxon>
        <taxon>Gammaproteobacteria</taxon>
        <taxon>Enterobacterales</taxon>
        <taxon>Enterobacteriaceae</taxon>
        <taxon>Salmonella</taxon>
    </lineage>
</organism>
<feature type="transmembrane region" description="Helical" evidence="7">
    <location>
        <begin position="296"/>
        <end position="321"/>
    </location>
</feature>
<keyword evidence="2" id="KW-1003">Cell membrane</keyword>
<dbReference type="GO" id="GO:0005886">
    <property type="term" value="C:plasma membrane"/>
    <property type="evidence" value="ECO:0007669"/>
    <property type="project" value="UniProtKB-SubCell"/>
</dbReference>
<dbReference type="EMBL" id="DAAXRP010000015">
    <property type="protein sequence ID" value="HAG2283765.1"/>
    <property type="molecule type" value="Genomic_DNA"/>
</dbReference>
<evidence type="ECO:0000313" key="9">
    <source>
        <dbReference type="EMBL" id="HAG2283765.1"/>
    </source>
</evidence>
<keyword evidence="6 7" id="KW-0472">Membrane</keyword>
<reference evidence="9" key="2">
    <citation type="submission" date="2020-02" db="EMBL/GenBank/DDBJ databases">
        <authorList>
            <consortium name="NCBI Pathogen Detection Project"/>
        </authorList>
    </citation>
    <scope>NUCLEOTIDE SEQUENCE</scope>
    <source>
        <strain evidence="9">MA.CK_94/00001630</strain>
    </source>
</reference>
<feature type="transmembrane region" description="Helical" evidence="7">
    <location>
        <begin position="169"/>
        <end position="188"/>
    </location>
</feature>
<dbReference type="InterPro" id="IPR011701">
    <property type="entry name" value="MFS"/>
</dbReference>
<dbReference type="GO" id="GO:0022857">
    <property type="term" value="F:transmembrane transporter activity"/>
    <property type="evidence" value="ECO:0007669"/>
    <property type="project" value="InterPro"/>
</dbReference>
<evidence type="ECO:0000256" key="5">
    <source>
        <dbReference type="ARBA" id="ARBA00022989"/>
    </source>
</evidence>
<feature type="transmembrane region" description="Helical" evidence="7">
    <location>
        <begin position="239"/>
        <end position="259"/>
    </location>
</feature>
<feature type="transmembrane region" description="Helical" evidence="7">
    <location>
        <begin position="78"/>
        <end position="97"/>
    </location>
</feature>
<protein>
    <submittedName>
        <fullName evidence="9">MFS transporter</fullName>
    </submittedName>
</protein>
<dbReference type="InterPro" id="IPR050189">
    <property type="entry name" value="MFS_Efflux_Transporters"/>
</dbReference>
<dbReference type="InterPro" id="IPR020846">
    <property type="entry name" value="MFS_dom"/>
</dbReference>
<feature type="transmembrane region" description="Helical" evidence="7">
    <location>
        <begin position="271"/>
        <end position="290"/>
    </location>
</feature>